<proteinExistence type="predicted"/>
<feature type="domain" description="KfrA N-terminal DNA-binding" evidence="2">
    <location>
        <begin position="8"/>
        <end position="116"/>
    </location>
</feature>
<evidence type="ECO:0000313" key="3">
    <source>
        <dbReference type="EMBL" id="VVN72847.1"/>
    </source>
</evidence>
<evidence type="ECO:0000256" key="1">
    <source>
        <dbReference type="SAM" id="Coils"/>
    </source>
</evidence>
<evidence type="ECO:0000313" key="4">
    <source>
        <dbReference type="Proteomes" id="UP000325375"/>
    </source>
</evidence>
<protein>
    <recommendedName>
        <fullName evidence="2">KfrA N-terminal DNA-binding domain-containing protein</fullName>
    </recommendedName>
</protein>
<dbReference type="RefSeq" id="WP_150601555.1">
    <property type="nucleotide sequence ID" value="NZ_CABVHX010000002.1"/>
</dbReference>
<reference evidence="3 4" key="1">
    <citation type="submission" date="2019-09" db="EMBL/GenBank/DDBJ databases">
        <authorList>
            <person name="Chandra G."/>
            <person name="Truman W A."/>
        </authorList>
    </citation>
    <scope>NUCLEOTIDE SEQUENCE [LARGE SCALE GENOMIC DNA]</scope>
    <source>
        <strain evidence="3">PS718</strain>
    </source>
</reference>
<evidence type="ECO:0000259" key="2">
    <source>
        <dbReference type="Pfam" id="PF11740"/>
    </source>
</evidence>
<gene>
    <name evidence="3" type="ORF">PS718_00533</name>
</gene>
<feature type="coiled-coil region" evidence="1">
    <location>
        <begin position="96"/>
        <end position="247"/>
    </location>
</feature>
<name>A0A5E7A9E4_PSEFL</name>
<dbReference type="EMBL" id="CABVHX010000002">
    <property type="protein sequence ID" value="VVN72847.1"/>
    <property type="molecule type" value="Genomic_DNA"/>
</dbReference>
<sequence>MARGGINKALVHAARDALLARGLNPSIDLVRVELGNTGSKSTIQRYLKELSGAANQAPLVTVSEEMLVLVESIAERLTLEAREALSEEWARFDLKQASYSQERAQLRERFEQSEAAVAHLTSDLEEQRHCERQLREQLQESEGDRQGLRQMVAGLQQMLEERANQLMSLEEKHQHAREALEHYRQEQLSQRGQELRRHDEQMQELRQELRALQNAQLAKQEELVSVYRDQERLLKDHRDQQQQLHTQEKALREGQQTQARMNGQLQQMMTEHAVLRERFKPHLLQHRKDRQQLREQARQIETLQTILRQLTPSA</sequence>
<accession>A0A5E7A9E4</accession>
<dbReference type="AlphaFoldDB" id="A0A5E7A9E4"/>
<dbReference type="InterPro" id="IPR021104">
    <property type="entry name" value="KfrA_DNA-bd_N"/>
</dbReference>
<dbReference type="Pfam" id="PF11740">
    <property type="entry name" value="KfrA_N"/>
    <property type="match status" value="1"/>
</dbReference>
<dbReference type="Proteomes" id="UP000325375">
    <property type="component" value="Unassembled WGS sequence"/>
</dbReference>
<keyword evidence="1" id="KW-0175">Coiled coil</keyword>
<organism evidence="3 4">
    <name type="scientific">Pseudomonas fluorescens</name>
    <dbReference type="NCBI Taxonomy" id="294"/>
    <lineage>
        <taxon>Bacteria</taxon>
        <taxon>Pseudomonadati</taxon>
        <taxon>Pseudomonadota</taxon>
        <taxon>Gammaproteobacteria</taxon>
        <taxon>Pseudomonadales</taxon>
        <taxon>Pseudomonadaceae</taxon>
        <taxon>Pseudomonas</taxon>
    </lineage>
</organism>